<gene>
    <name evidence="2" type="ORF">C7K25_01250</name>
</gene>
<proteinExistence type="predicted"/>
<reference evidence="2" key="1">
    <citation type="submission" date="2018-03" db="EMBL/GenBank/DDBJ databases">
        <authorList>
            <person name="Nunes O.C."/>
            <person name="Lopes A.R."/>
            <person name="Froufe H."/>
            <person name="Munoz-Merida A."/>
            <person name="Barroso C."/>
            <person name="Egas C."/>
        </authorList>
    </citation>
    <scope>NUCLEOTIDE SEQUENCE</scope>
    <source>
        <strain evidence="2">ON4</strain>
    </source>
</reference>
<keyword evidence="1" id="KW-0812">Transmembrane</keyword>
<evidence type="ECO:0000313" key="3">
    <source>
        <dbReference type="Proteomes" id="UP001170379"/>
    </source>
</evidence>
<keyword evidence="1" id="KW-0472">Membrane</keyword>
<dbReference type="Pfam" id="PF11255">
    <property type="entry name" value="DUF3054"/>
    <property type="match status" value="1"/>
</dbReference>
<feature type="transmembrane region" description="Helical" evidence="1">
    <location>
        <begin position="41"/>
        <end position="64"/>
    </location>
</feature>
<dbReference type="RefSeq" id="WP_035731627.1">
    <property type="nucleotide sequence ID" value="NZ_CP028426.1"/>
</dbReference>
<dbReference type="InterPro" id="IPR021414">
    <property type="entry name" value="DUF3054"/>
</dbReference>
<sequence length="140" mass="14823">MQKIRSAYTRKAWIPLVVDVILVIVFAATGRSSHDESLGPIAILGTAAPFLAALVIAWLIVRLTKLQPSAAWPPGVLIYAVTLTSGLALRILFGATAAVPFILVTAGVLAVFLILPRLLLHSKRALGATSDVRDAEETTA</sequence>
<feature type="transmembrane region" description="Helical" evidence="1">
    <location>
        <begin position="99"/>
        <end position="120"/>
    </location>
</feature>
<evidence type="ECO:0000313" key="2">
    <source>
        <dbReference type="EMBL" id="MDJ1370008.1"/>
    </source>
</evidence>
<organism evidence="2 3">
    <name type="scientific">Gulosibacter molinativorax</name>
    <dbReference type="NCBI Taxonomy" id="256821"/>
    <lineage>
        <taxon>Bacteria</taxon>
        <taxon>Bacillati</taxon>
        <taxon>Actinomycetota</taxon>
        <taxon>Actinomycetes</taxon>
        <taxon>Micrococcales</taxon>
        <taxon>Microbacteriaceae</taxon>
        <taxon>Gulosibacter</taxon>
    </lineage>
</organism>
<feature type="transmembrane region" description="Helical" evidence="1">
    <location>
        <begin position="76"/>
        <end position="93"/>
    </location>
</feature>
<dbReference type="Proteomes" id="UP001170379">
    <property type="component" value="Unassembled WGS sequence"/>
</dbReference>
<dbReference type="EMBL" id="PXVD01000002">
    <property type="protein sequence ID" value="MDJ1370008.1"/>
    <property type="molecule type" value="Genomic_DNA"/>
</dbReference>
<keyword evidence="1" id="KW-1133">Transmembrane helix</keyword>
<name>A0ABT7C460_9MICO</name>
<feature type="transmembrane region" description="Helical" evidence="1">
    <location>
        <begin position="12"/>
        <end position="29"/>
    </location>
</feature>
<reference evidence="2" key="2">
    <citation type="journal article" date="2022" name="Sci. Rep.">
        <title>In silico prediction of the enzymes involved in the degradation of the herbicide molinate by Gulosibacter molinativorax ON4T.</title>
        <authorList>
            <person name="Lopes A.R."/>
            <person name="Bunin E."/>
            <person name="Viana A.T."/>
            <person name="Froufe H."/>
            <person name="Munoz-Merida A."/>
            <person name="Pinho D."/>
            <person name="Figueiredo J."/>
            <person name="Barroso C."/>
            <person name="Vaz-Moreira I."/>
            <person name="Bellanger X."/>
            <person name="Egas C."/>
            <person name="Nunes O.C."/>
        </authorList>
    </citation>
    <scope>NUCLEOTIDE SEQUENCE</scope>
    <source>
        <strain evidence="2">ON4</strain>
    </source>
</reference>
<protein>
    <submittedName>
        <fullName evidence="2">DUF3054 domain-containing protein</fullName>
    </submittedName>
</protein>
<keyword evidence="3" id="KW-1185">Reference proteome</keyword>
<comment type="caution">
    <text evidence="2">The sequence shown here is derived from an EMBL/GenBank/DDBJ whole genome shotgun (WGS) entry which is preliminary data.</text>
</comment>
<accession>A0ABT7C460</accession>
<evidence type="ECO:0000256" key="1">
    <source>
        <dbReference type="SAM" id="Phobius"/>
    </source>
</evidence>